<dbReference type="InterPro" id="IPR052709">
    <property type="entry name" value="Transposase-MT_Hybrid"/>
</dbReference>
<dbReference type="GO" id="GO:0006303">
    <property type="term" value="P:double-strand break repair via nonhomologous end joining"/>
    <property type="evidence" value="ECO:0007669"/>
    <property type="project" value="TreeGrafter"/>
</dbReference>
<dbReference type="Gene3D" id="1.10.10.10">
    <property type="entry name" value="Winged helix-like DNA-binding domain superfamily/Winged helix DNA-binding domain"/>
    <property type="match status" value="1"/>
</dbReference>
<organism evidence="3">
    <name type="scientific">Trichuris suis</name>
    <name type="common">pig whipworm</name>
    <dbReference type="NCBI Taxonomy" id="68888"/>
    <lineage>
        <taxon>Eukaryota</taxon>
        <taxon>Metazoa</taxon>
        <taxon>Ecdysozoa</taxon>
        <taxon>Nematoda</taxon>
        <taxon>Enoplea</taxon>
        <taxon>Dorylaimia</taxon>
        <taxon>Trichinellida</taxon>
        <taxon>Trichuridae</taxon>
        <taxon>Trichuris</taxon>
    </lineage>
</organism>
<evidence type="ECO:0000313" key="3">
    <source>
        <dbReference type="EMBL" id="KFD68773.1"/>
    </source>
</evidence>
<dbReference type="GO" id="GO:0000014">
    <property type="term" value="F:single-stranded DNA endodeoxyribonuclease activity"/>
    <property type="evidence" value="ECO:0007669"/>
    <property type="project" value="TreeGrafter"/>
</dbReference>
<evidence type="ECO:0000259" key="2">
    <source>
        <dbReference type="Pfam" id="PF17906"/>
    </source>
</evidence>
<sequence length="261" mass="29995">MGMDEKLRRAILLYEFKSRRSIREAVRNINAAFGPGSVSKSTAGYWFRRFASGCESLEDSPRTGRPSSIDNQALKELVESDPTQTQDEMALKLGVSRQTMCAHLKQLGKVKKLDKWAPHELSDQQMFRRLEVCSSLLRRNETDPFLDRIVTVGEKWVLYDNRQRSWRWLDSDEPPRSLPSRLCTCERQCSLFFGPTSALFISNSSKLDNRSRLTIIAIWSACGQNPESRNPDRSKSRQSKSRKVEIPHGSKSRRVEIPIFL</sequence>
<dbReference type="GO" id="GO:0042800">
    <property type="term" value="F:histone H3K4 methyltransferase activity"/>
    <property type="evidence" value="ECO:0007669"/>
    <property type="project" value="TreeGrafter"/>
</dbReference>
<dbReference type="GO" id="GO:0046975">
    <property type="term" value="F:histone H3K36 methyltransferase activity"/>
    <property type="evidence" value="ECO:0007669"/>
    <property type="project" value="TreeGrafter"/>
</dbReference>
<dbReference type="GO" id="GO:0035861">
    <property type="term" value="C:site of double-strand break"/>
    <property type="evidence" value="ECO:0007669"/>
    <property type="project" value="TreeGrafter"/>
</dbReference>
<dbReference type="Gene3D" id="1.10.10.1450">
    <property type="match status" value="1"/>
</dbReference>
<dbReference type="GO" id="GO:0044547">
    <property type="term" value="F:DNA topoisomerase binding"/>
    <property type="evidence" value="ECO:0007669"/>
    <property type="project" value="TreeGrafter"/>
</dbReference>
<gene>
    <name evidence="3" type="ORF">M514_02752</name>
</gene>
<feature type="compositionally biased region" description="Basic and acidic residues" evidence="1">
    <location>
        <begin position="242"/>
        <end position="251"/>
    </location>
</feature>
<dbReference type="InterPro" id="IPR041426">
    <property type="entry name" value="Mos1_HTH"/>
</dbReference>
<dbReference type="GO" id="GO:0015074">
    <property type="term" value="P:DNA integration"/>
    <property type="evidence" value="ECO:0007669"/>
    <property type="project" value="TreeGrafter"/>
</dbReference>
<protein>
    <recommendedName>
        <fullName evidence="2">Mos1 transposase HTH domain-containing protein</fullName>
    </recommendedName>
</protein>
<name>A0A085NH27_9BILA</name>
<dbReference type="GO" id="GO:0003697">
    <property type="term" value="F:single-stranded DNA binding"/>
    <property type="evidence" value="ECO:0007669"/>
    <property type="project" value="TreeGrafter"/>
</dbReference>
<dbReference type="GO" id="GO:0003690">
    <property type="term" value="F:double-stranded DNA binding"/>
    <property type="evidence" value="ECO:0007669"/>
    <property type="project" value="TreeGrafter"/>
</dbReference>
<dbReference type="GO" id="GO:0044774">
    <property type="term" value="P:mitotic DNA integrity checkpoint signaling"/>
    <property type="evidence" value="ECO:0007669"/>
    <property type="project" value="TreeGrafter"/>
</dbReference>
<dbReference type="PANTHER" id="PTHR46060">
    <property type="entry name" value="MARINER MOS1 TRANSPOSASE-LIKE PROTEIN"/>
    <property type="match status" value="1"/>
</dbReference>
<dbReference type="GO" id="GO:0000793">
    <property type="term" value="C:condensed chromosome"/>
    <property type="evidence" value="ECO:0007669"/>
    <property type="project" value="TreeGrafter"/>
</dbReference>
<dbReference type="GO" id="GO:0000729">
    <property type="term" value="P:DNA double-strand break processing"/>
    <property type="evidence" value="ECO:0007669"/>
    <property type="project" value="TreeGrafter"/>
</dbReference>
<accession>A0A085NH27</accession>
<feature type="region of interest" description="Disordered" evidence="1">
    <location>
        <begin position="225"/>
        <end position="251"/>
    </location>
</feature>
<dbReference type="Pfam" id="PF17906">
    <property type="entry name" value="HTH_48"/>
    <property type="match status" value="1"/>
</dbReference>
<dbReference type="GO" id="GO:0005634">
    <property type="term" value="C:nucleus"/>
    <property type="evidence" value="ECO:0007669"/>
    <property type="project" value="TreeGrafter"/>
</dbReference>
<dbReference type="PANTHER" id="PTHR46060:SF2">
    <property type="entry name" value="HISTONE-LYSINE N-METHYLTRANSFERASE SETMAR"/>
    <property type="match status" value="1"/>
</dbReference>
<dbReference type="Gene3D" id="3.30.420.10">
    <property type="entry name" value="Ribonuclease H-like superfamily/Ribonuclease H"/>
    <property type="match status" value="1"/>
</dbReference>
<proteinExistence type="predicted"/>
<reference evidence="3" key="1">
    <citation type="journal article" date="2014" name="Nat. Genet.">
        <title>Genome and transcriptome of the porcine whipworm Trichuris suis.</title>
        <authorList>
            <person name="Jex A.R."/>
            <person name="Nejsum P."/>
            <person name="Schwarz E.M."/>
            <person name="Hu L."/>
            <person name="Young N.D."/>
            <person name="Hall R.S."/>
            <person name="Korhonen P.K."/>
            <person name="Liao S."/>
            <person name="Thamsborg S."/>
            <person name="Xia J."/>
            <person name="Xu P."/>
            <person name="Wang S."/>
            <person name="Scheerlinck J.P."/>
            <person name="Hofmann A."/>
            <person name="Sternberg P.W."/>
            <person name="Wang J."/>
            <person name="Gasser R.B."/>
        </authorList>
    </citation>
    <scope>NUCLEOTIDE SEQUENCE [LARGE SCALE GENOMIC DNA]</scope>
    <source>
        <strain evidence="3">DCEP-RM93F</strain>
    </source>
</reference>
<dbReference type="AlphaFoldDB" id="A0A085NH27"/>
<dbReference type="InterPro" id="IPR036397">
    <property type="entry name" value="RNaseH_sf"/>
</dbReference>
<dbReference type="GO" id="GO:0031297">
    <property type="term" value="P:replication fork processing"/>
    <property type="evidence" value="ECO:0007669"/>
    <property type="project" value="TreeGrafter"/>
</dbReference>
<dbReference type="InterPro" id="IPR036388">
    <property type="entry name" value="WH-like_DNA-bd_sf"/>
</dbReference>
<feature type="domain" description="Mos1 transposase HTH" evidence="2">
    <location>
        <begin position="9"/>
        <end position="53"/>
    </location>
</feature>
<dbReference type="EMBL" id="KL367501">
    <property type="protein sequence ID" value="KFD68773.1"/>
    <property type="molecule type" value="Genomic_DNA"/>
</dbReference>
<dbReference type="Proteomes" id="UP000030758">
    <property type="component" value="Unassembled WGS sequence"/>
</dbReference>
<evidence type="ECO:0000256" key="1">
    <source>
        <dbReference type="SAM" id="MobiDB-lite"/>
    </source>
</evidence>